<accession>A0A4V5PQM7</accession>
<name>A0A4V5PQM7_9BACT</name>
<dbReference type="PROSITE" id="PS51257">
    <property type="entry name" value="PROKAR_LIPOPROTEIN"/>
    <property type="match status" value="1"/>
</dbReference>
<dbReference type="Proteomes" id="UP000309215">
    <property type="component" value="Unassembled WGS sequence"/>
</dbReference>
<gene>
    <name evidence="2" type="ORF">E8A74_00780</name>
</gene>
<evidence type="ECO:0008006" key="4">
    <source>
        <dbReference type="Google" id="ProtNLM"/>
    </source>
</evidence>
<organism evidence="2 3">
    <name type="scientific">Polyangium fumosum</name>
    <dbReference type="NCBI Taxonomy" id="889272"/>
    <lineage>
        <taxon>Bacteria</taxon>
        <taxon>Pseudomonadati</taxon>
        <taxon>Myxococcota</taxon>
        <taxon>Polyangia</taxon>
        <taxon>Polyangiales</taxon>
        <taxon>Polyangiaceae</taxon>
        <taxon>Polyangium</taxon>
    </lineage>
</organism>
<keyword evidence="3" id="KW-1185">Reference proteome</keyword>
<proteinExistence type="predicted"/>
<evidence type="ECO:0000256" key="1">
    <source>
        <dbReference type="SAM" id="MobiDB-lite"/>
    </source>
</evidence>
<dbReference type="OrthoDB" id="5509717at2"/>
<protein>
    <recommendedName>
        <fullName evidence="4">Lipoprotein</fullName>
    </recommendedName>
</protein>
<evidence type="ECO:0000313" key="2">
    <source>
        <dbReference type="EMBL" id="TKD13123.1"/>
    </source>
</evidence>
<dbReference type="RefSeq" id="WP_136926939.1">
    <property type="nucleotide sequence ID" value="NZ_SSMQ01000001.1"/>
</dbReference>
<sequence>MDKRCLALALVLAACSSPVPPPPSEEDAGIIIGGCKLAYLGDPSAEPIMEVIALDPEREIQPISDGSSVSLIFPPQGGRVVFAGVRATNVDPCAVRIAGALRDPVTKQVRLDNRTVNLAPTDDGYGRSAPTDISSFSNIAACPNQWAEDDLFDKPYELTVSLTDRDGKKVTKIMTVTPRCDEPGREAECLCMCAGDYILGMQCDPDAGPSDPDLDAGADGAADASGGSP</sequence>
<reference evidence="2 3" key="1">
    <citation type="submission" date="2019-04" db="EMBL/GenBank/DDBJ databases">
        <authorList>
            <person name="Li Y."/>
            <person name="Wang J."/>
        </authorList>
    </citation>
    <scope>NUCLEOTIDE SEQUENCE [LARGE SCALE GENOMIC DNA]</scope>
    <source>
        <strain evidence="2 3">DSM 14668</strain>
    </source>
</reference>
<dbReference type="EMBL" id="SSMQ01000001">
    <property type="protein sequence ID" value="TKD13123.1"/>
    <property type="molecule type" value="Genomic_DNA"/>
</dbReference>
<dbReference type="AlphaFoldDB" id="A0A4V5PQM7"/>
<comment type="caution">
    <text evidence="2">The sequence shown here is derived from an EMBL/GenBank/DDBJ whole genome shotgun (WGS) entry which is preliminary data.</text>
</comment>
<feature type="region of interest" description="Disordered" evidence="1">
    <location>
        <begin position="204"/>
        <end position="229"/>
    </location>
</feature>
<evidence type="ECO:0000313" key="3">
    <source>
        <dbReference type="Proteomes" id="UP000309215"/>
    </source>
</evidence>